<sequence length="176" mass="19363">MINSVLPAPRPFLAVLLCIWLPHGAFASDFGSLINQGNSAFEKAVQQDRNWLKKERAADERRRRQAEENARIRAEEARRHGTTYAAPDTNSSDSGSTAGSKPAASQSAGTSGTTKGVRSITSGGRVAGTSNTAHRITCNNGQEYRIWRSGEQWWDGRGARGGQYRDLREEAERQCR</sequence>
<reference evidence="3 4" key="1">
    <citation type="submission" date="2017-05" db="EMBL/GenBank/DDBJ databases">
        <authorList>
            <person name="Varghese N."/>
            <person name="Submissions S."/>
        </authorList>
    </citation>
    <scope>NUCLEOTIDE SEQUENCE [LARGE SCALE GENOMIC DNA]</scope>
    <source>
        <strain evidence="3 4">DSM 29506</strain>
    </source>
</reference>
<feature type="chain" id="PRO_5022069049" evidence="2">
    <location>
        <begin position="28"/>
        <end position="176"/>
    </location>
</feature>
<name>A0A521DZC9_9RHOB</name>
<gene>
    <name evidence="3" type="ORF">SAMN06265173_11352</name>
</gene>
<proteinExistence type="predicted"/>
<protein>
    <submittedName>
        <fullName evidence="3">Uncharacterized protein</fullName>
    </submittedName>
</protein>
<keyword evidence="4" id="KW-1185">Reference proteome</keyword>
<evidence type="ECO:0000256" key="1">
    <source>
        <dbReference type="SAM" id="MobiDB-lite"/>
    </source>
</evidence>
<organism evidence="3 4">
    <name type="scientific">Thalassovita litoralis</name>
    <dbReference type="NCBI Taxonomy" id="1010611"/>
    <lineage>
        <taxon>Bacteria</taxon>
        <taxon>Pseudomonadati</taxon>
        <taxon>Pseudomonadota</taxon>
        <taxon>Alphaproteobacteria</taxon>
        <taxon>Rhodobacterales</taxon>
        <taxon>Roseobacteraceae</taxon>
        <taxon>Thalassovita</taxon>
    </lineage>
</organism>
<accession>A0A521DZC9</accession>
<evidence type="ECO:0000313" key="3">
    <source>
        <dbReference type="EMBL" id="SMO76998.1"/>
    </source>
</evidence>
<dbReference type="AlphaFoldDB" id="A0A521DZC9"/>
<dbReference type="EMBL" id="FXTO01000013">
    <property type="protein sequence ID" value="SMO76998.1"/>
    <property type="molecule type" value="Genomic_DNA"/>
</dbReference>
<feature type="region of interest" description="Disordered" evidence="1">
    <location>
        <begin position="55"/>
        <end position="134"/>
    </location>
</feature>
<evidence type="ECO:0000313" key="4">
    <source>
        <dbReference type="Proteomes" id="UP000316030"/>
    </source>
</evidence>
<feature type="compositionally biased region" description="Polar residues" evidence="1">
    <location>
        <begin position="88"/>
        <end position="134"/>
    </location>
</feature>
<keyword evidence="2" id="KW-0732">Signal</keyword>
<dbReference type="Proteomes" id="UP000316030">
    <property type="component" value="Unassembled WGS sequence"/>
</dbReference>
<feature type="signal peptide" evidence="2">
    <location>
        <begin position="1"/>
        <end position="27"/>
    </location>
</feature>
<evidence type="ECO:0000256" key="2">
    <source>
        <dbReference type="SAM" id="SignalP"/>
    </source>
</evidence>
<feature type="compositionally biased region" description="Basic and acidic residues" evidence="1">
    <location>
        <begin position="55"/>
        <end position="79"/>
    </location>
</feature>